<protein>
    <submittedName>
        <fullName evidence="7">Rhomboid family intramembrane serine protease</fullName>
    </submittedName>
</protein>
<proteinExistence type="predicted"/>
<dbReference type="GO" id="GO:0016020">
    <property type="term" value="C:membrane"/>
    <property type="evidence" value="ECO:0007669"/>
    <property type="project" value="UniProtKB-SubCell"/>
</dbReference>
<feature type="transmembrane region" description="Helical" evidence="5">
    <location>
        <begin position="51"/>
        <end position="75"/>
    </location>
</feature>
<keyword evidence="4 5" id="KW-0472">Membrane</keyword>
<dbReference type="Gene3D" id="1.20.1540.10">
    <property type="entry name" value="Rhomboid-like"/>
    <property type="match status" value="1"/>
</dbReference>
<evidence type="ECO:0000256" key="1">
    <source>
        <dbReference type="ARBA" id="ARBA00004141"/>
    </source>
</evidence>
<dbReference type="InterPro" id="IPR022764">
    <property type="entry name" value="Peptidase_S54_rhomboid_dom"/>
</dbReference>
<feature type="transmembrane region" description="Helical" evidence="5">
    <location>
        <begin position="87"/>
        <end position="105"/>
    </location>
</feature>
<dbReference type="PANTHER" id="PTHR43066">
    <property type="entry name" value="RHOMBOID-RELATED PROTEIN"/>
    <property type="match status" value="1"/>
</dbReference>
<comment type="caution">
    <text evidence="7">The sequence shown here is derived from an EMBL/GenBank/DDBJ whole genome shotgun (WGS) entry which is preliminary data.</text>
</comment>
<feature type="transmembrane region" description="Helical" evidence="5">
    <location>
        <begin position="9"/>
        <end position="31"/>
    </location>
</feature>
<dbReference type="RefSeq" id="WP_111062913.1">
    <property type="nucleotide sequence ID" value="NZ_JBHUCU010000016.1"/>
</dbReference>
<keyword evidence="8" id="KW-1185">Reference proteome</keyword>
<evidence type="ECO:0000313" key="7">
    <source>
        <dbReference type="EMBL" id="PZE17388.1"/>
    </source>
</evidence>
<gene>
    <name evidence="7" type="ORF">DNU06_08945</name>
</gene>
<evidence type="ECO:0000259" key="6">
    <source>
        <dbReference type="Pfam" id="PF01694"/>
    </source>
</evidence>
<dbReference type="GO" id="GO:0004252">
    <property type="term" value="F:serine-type endopeptidase activity"/>
    <property type="evidence" value="ECO:0007669"/>
    <property type="project" value="InterPro"/>
</dbReference>
<dbReference type="GO" id="GO:0006508">
    <property type="term" value="P:proteolysis"/>
    <property type="evidence" value="ECO:0007669"/>
    <property type="project" value="UniProtKB-KW"/>
</dbReference>
<dbReference type="SUPFAM" id="SSF144091">
    <property type="entry name" value="Rhomboid-like"/>
    <property type="match status" value="1"/>
</dbReference>
<evidence type="ECO:0000256" key="2">
    <source>
        <dbReference type="ARBA" id="ARBA00022692"/>
    </source>
</evidence>
<feature type="transmembrane region" description="Helical" evidence="5">
    <location>
        <begin position="111"/>
        <end position="129"/>
    </location>
</feature>
<feature type="domain" description="Peptidase S54 rhomboid" evidence="6">
    <location>
        <begin position="48"/>
        <end position="178"/>
    </location>
</feature>
<dbReference type="OrthoDB" id="5419261at2"/>
<dbReference type="Proteomes" id="UP000249248">
    <property type="component" value="Unassembled WGS sequence"/>
</dbReference>
<keyword evidence="7" id="KW-0378">Hydrolase</keyword>
<keyword evidence="3 5" id="KW-1133">Transmembrane helix</keyword>
<keyword evidence="2 5" id="KW-0812">Transmembrane</keyword>
<evidence type="ECO:0000313" key="8">
    <source>
        <dbReference type="Proteomes" id="UP000249248"/>
    </source>
</evidence>
<evidence type="ECO:0000256" key="5">
    <source>
        <dbReference type="SAM" id="Phobius"/>
    </source>
</evidence>
<accession>A0A2W1NRX0</accession>
<name>A0A2W1NRX0_9FLAO</name>
<dbReference type="EMBL" id="QKSB01000004">
    <property type="protein sequence ID" value="PZE17388.1"/>
    <property type="molecule type" value="Genomic_DNA"/>
</dbReference>
<sequence length="198" mass="21967">MKITFNSPVVLTFSFLSVLVYILTVQVGIGLEWFTLSPSFNYRNFYDYLKLFTYVFGHVNADHIIGNLSFILLLGPIIEEKYGSKNTLIIIASTALITAILHILFFKASLLGASGIVFAFIILASLVNIRNKEIPITFILVALIFIGKEVIVFFEQDNISQFAHIIGGFIGAFFGFKLKPKAGFSSAKSGRDILKGLK</sequence>
<dbReference type="InterPro" id="IPR035952">
    <property type="entry name" value="Rhomboid-like_sf"/>
</dbReference>
<dbReference type="Pfam" id="PF01694">
    <property type="entry name" value="Rhomboid"/>
    <property type="match status" value="1"/>
</dbReference>
<reference evidence="7 8" key="1">
    <citation type="submission" date="2018-06" db="EMBL/GenBank/DDBJ databases">
        <title>The draft genome sequence of Crocinitomix sp. SM1701.</title>
        <authorList>
            <person name="Zhang X."/>
        </authorList>
    </citation>
    <scope>NUCLEOTIDE SEQUENCE [LARGE SCALE GENOMIC DNA]</scope>
    <source>
        <strain evidence="7 8">SM1701</strain>
    </source>
</reference>
<comment type="subcellular location">
    <subcellularLocation>
        <location evidence="1">Membrane</location>
        <topology evidence="1">Multi-pass membrane protein</topology>
    </subcellularLocation>
</comment>
<feature type="transmembrane region" description="Helical" evidence="5">
    <location>
        <begin position="136"/>
        <end position="154"/>
    </location>
</feature>
<dbReference type="AlphaFoldDB" id="A0A2W1NRX0"/>
<keyword evidence="7" id="KW-0645">Protease</keyword>
<evidence type="ECO:0000256" key="4">
    <source>
        <dbReference type="ARBA" id="ARBA00023136"/>
    </source>
</evidence>
<feature type="transmembrane region" description="Helical" evidence="5">
    <location>
        <begin position="160"/>
        <end position="178"/>
    </location>
</feature>
<evidence type="ECO:0000256" key="3">
    <source>
        <dbReference type="ARBA" id="ARBA00022989"/>
    </source>
</evidence>
<organism evidence="7 8">
    <name type="scientific">Putridiphycobacter roseus</name>
    <dbReference type="NCBI Taxonomy" id="2219161"/>
    <lineage>
        <taxon>Bacteria</taxon>
        <taxon>Pseudomonadati</taxon>
        <taxon>Bacteroidota</taxon>
        <taxon>Flavobacteriia</taxon>
        <taxon>Flavobacteriales</taxon>
        <taxon>Crocinitomicaceae</taxon>
        <taxon>Putridiphycobacter</taxon>
    </lineage>
</organism>